<evidence type="ECO:0000256" key="4">
    <source>
        <dbReference type="ARBA" id="ARBA00022670"/>
    </source>
</evidence>
<organism evidence="12 13">
    <name type="scientific">Xenoophorus captivus</name>
    <dbReference type="NCBI Taxonomy" id="1517983"/>
    <lineage>
        <taxon>Eukaryota</taxon>
        <taxon>Metazoa</taxon>
        <taxon>Chordata</taxon>
        <taxon>Craniata</taxon>
        <taxon>Vertebrata</taxon>
        <taxon>Euteleostomi</taxon>
        <taxon>Actinopterygii</taxon>
        <taxon>Neopterygii</taxon>
        <taxon>Teleostei</taxon>
        <taxon>Neoteleostei</taxon>
        <taxon>Acanthomorphata</taxon>
        <taxon>Ovalentaria</taxon>
        <taxon>Atherinomorphae</taxon>
        <taxon>Cyprinodontiformes</taxon>
        <taxon>Goodeidae</taxon>
        <taxon>Xenoophorus</taxon>
    </lineage>
</organism>
<dbReference type="Proteomes" id="UP001434883">
    <property type="component" value="Unassembled WGS sequence"/>
</dbReference>
<feature type="chain" id="PRO_5047536363" description="Peptidase M14 domain-containing protein" evidence="10">
    <location>
        <begin position="28"/>
        <end position="636"/>
    </location>
</feature>
<keyword evidence="5" id="KW-0479">Metal-binding</keyword>
<dbReference type="SMART" id="SM00631">
    <property type="entry name" value="Zn_pept"/>
    <property type="match status" value="1"/>
</dbReference>
<comment type="cofactor">
    <cofactor evidence="1">
        <name>Zn(2+)</name>
        <dbReference type="ChEBI" id="CHEBI:29105"/>
    </cofactor>
</comment>
<feature type="compositionally biased region" description="Basic and acidic residues" evidence="9">
    <location>
        <begin position="288"/>
        <end position="299"/>
    </location>
</feature>
<keyword evidence="13" id="KW-1185">Reference proteome</keyword>
<feature type="compositionally biased region" description="Basic and acidic residues" evidence="9">
    <location>
        <begin position="490"/>
        <end position="499"/>
    </location>
</feature>
<evidence type="ECO:0000256" key="3">
    <source>
        <dbReference type="ARBA" id="ARBA00022645"/>
    </source>
</evidence>
<evidence type="ECO:0000313" key="12">
    <source>
        <dbReference type="EMBL" id="MEQ2212140.1"/>
    </source>
</evidence>
<dbReference type="PANTHER" id="PTHR11705:SF17">
    <property type="entry name" value="CARBOXYPEPTIDASE B2"/>
    <property type="match status" value="1"/>
</dbReference>
<dbReference type="EMBL" id="JAHRIN010059453">
    <property type="protein sequence ID" value="MEQ2212140.1"/>
    <property type="molecule type" value="Genomic_DNA"/>
</dbReference>
<evidence type="ECO:0000256" key="10">
    <source>
        <dbReference type="SAM" id="SignalP"/>
    </source>
</evidence>
<proteinExistence type="inferred from homology"/>
<keyword evidence="7" id="KW-0482">Metalloprotease</keyword>
<feature type="compositionally biased region" description="Polar residues" evidence="9">
    <location>
        <begin position="398"/>
        <end position="421"/>
    </location>
</feature>
<dbReference type="Pfam" id="PF00246">
    <property type="entry name" value="Peptidase_M14"/>
    <property type="match status" value="1"/>
</dbReference>
<gene>
    <name evidence="12" type="ORF">XENOCAPTIV_026005</name>
</gene>
<keyword evidence="10" id="KW-0732">Signal</keyword>
<keyword evidence="7" id="KW-0378">Hydrolase</keyword>
<feature type="compositionally biased region" description="Basic residues" evidence="9">
    <location>
        <begin position="442"/>
        <end position="458"/>
    </location>
</feature>
<dbReference type="InterPro" id="IPR000834">
    <property type="entry name" value="Peptidase_M14"/>
</dbReference>
<dbReference type="PANTHER" id="PTHR11705">
    <property type="entry name" value="PROTEASE FAMILY M14 CARBOXYPEPTIDASE A,B"/>
    <property type="match status" value="1"/>
</dbReference>
<protein>
    <recommendedName>
        <fullName evidence="11">Peptidase M14 domain-containing protein</fullName>
    </recommendedName>
</protein>
<keyword evidence="4" id="KW-0645">Protease</keyword>
<dbReference type="PROSITE" id="PS52035">
    <property type="entry name" value="PEPTIDASE_M14"/>
    <property type="match status" value="1"/>
</dbReference>
<dbReference type="PROSITE" id="PS00133">
    <property type="entry name" value="CARBOXYPEPT_ZN_2"/>
    <property type="match status" value="1"/>
</dbReference>
<dbReference type="Gene3D" id="3.40.630.10">
    <property type="entry name" value="Zn peptidases"/>
    <property type="match status" value="1"/>
</dbReference>
<evidence type="ECO:0000256" key="8">
    <source>
        <dbReference type="PROSITE-ProRule" id="PRU01379"/>
    </source>
</evidence>
<feature type="compositionally biased region" description="Basic and acidic residues" evidence="9">
    <location>
        <begin position="507"/>
        <end position="636"/>
    </location>
</feature>
<keyword evidence="6" id="KW-0862">Zinc</keyword>
<feature type="compositionally biased region" description="Basic and acidic residues" evidence="9">
    <location>
        <begin position="459"/>
        <end position="482"/>
    </location>
</feature>
<evidence type="ECO:0000259" key="11">
    <source>
        <dbReference type="PROSITE" id="PS52035"/>
    </source>
</evidence>
<feature type="compositionally biased region" description="Low complexity" evidence="9">
    <location>
        <begin position="316"/>
        <end position="328"/>
    </location>
</feature>
<evidence type="ECO:0000256" key="2">
    <source>
        <dbReference type="ARBA" id="ARBA00005988"/>
    </source>
</evidence>
<feature type="active site" description="Proton donor/acceptor" evidence="8">
    <location>
        <position position="210"/>
    </location>
</feature>
<sequence>MWIDCGIHAREWISPAFCLIFVHYSLSFYNQNPDITQILNNMDVYVMPVMNPDGYKYTWTKNRMWRKNRSFKKNTSCIGVDLNRNFDANWCTIGASPDPCEEIYCGAFPESEPESLAVANFLRSHKDSIQIYLTIHSYSQMLIIPYSCSMDEAENHSELYEMVKQAAENIRRYYRSVYTYGPGAKTIYLAPGGSDDWAYNIGIKYSFTFELQDRGHYGFLLPPSHIQGACNEALIAVKTIALKVIEKTQTATDSDNGDYDYELSLEMKRQKIQRELLKLEQENLDKREDTVVKKDETPTKTRNMGLPKVSDELLSSKESPTSRKSSGSPKHKSGAKGTGSGKKEKKSSVALAVSETTRDRSDSSHKAKRALTSEDHSGSVSSPSRDASPPARKKSASPKVSSHKTSLAFPSQRSSTTQVTASSPPHSRRSRSPPGSHDTSSPHRRSNRSSPARHRSRGRERSRGDRERTPPTQERRHDHRDGILAFLVRSKREKDRDDRDYDSEVLSSRDDRETRETRERRDPRERGREATRDSRDNRDIRDVKDSRESKAETRSSRESLERRERDKERGREKDRERSEAYRKEEMAPDDRAYGRGHGRDDGGRTEGRTDSKMDRAERNSRGRGRANEASDKGLTS</sequence>
<feature type="region of interest" description="Disordered" evidence="9">
    <location>
        <begin position="288"/>
        <end position="636"/>
    </location>
</feature>
<evidence type="ECO:0000313" key="13">
    <source>
        <dbReference type="Proteomes" id="UP001434883"/>
    </source>
</evidence>
<evidence type="ECO:0000256" key="5">
    <source>
        <dbReference type="ARBA" id="ARBA00022723"/>
    </source>
</evidence>
<reference evidence="12 13" key="1">
    <citation type="submission" date="2021-06" db="EMBL/GenBank/DDBJ databases">
        <authorList>
            <person name="Palmer J.M."/>
        </authorList>
    </citation>
    <scope>NUCLEOTIDE SEQUENCE [LARGE SCALE GENOMIC DNA]</scope>
    <source>
        <strain evidence="12 13">XC_2019</strain>
        <tissue evidence="12">Muscle</tissue>
    </source>
</reference>
<dbReference type="SUPFAM" id="SSF53187">
    <property type="entry name" value="Zn-dependent exopeptidases"/>
    <property type="match status" value="1"/>
</dbReference>
<dbReference type="InterPro" id="IPR057247">
    <property type="entry name" value="CARBOXYPEPT_ZN_2"/>
</dbReference>
<evidence type="ECO:0000256" key="6">
    <source>
        <dbReference type="ARBA" id="ARBA00022833"/>
    </source>
</evidence>
<feature type="domain" description="Peptidase M14" evidence="11">
    <location>
        <begin position="1"/>
        <end position="244"/>
    </location>
</feature>
<feature type="compositionally biased region" description="Basic and acidic residues" evidence="9">
    <location>
        <begin position="356"/>
        <end position="377"/>
    </location>
</feature>
<evidence type="ECO:0000256" key="9">
    <source>
        <dbReference type="SAM" id="MobiDB-lite"/>
    </source>
</evidence>
<feature type="compositionally biased region" description="Low complexity" evidence="9">
    <location>
        <begin position="378"/>
        <end position="390"/>
    </location>
</feature>
<accession>A0ABV0RV97</accession>
<name>A0ABV0RV97_9TELE</name>
<comment type="caution">
    <text evidence="12">The sequence shown here is derived from an EMBL/GenBank/DDBJ whole genome shotgun (WGS) entry which is preliminary data.</text>
</comment>
<evidence type="ECO:0000256" key="7">
    <source>
        <dbReference type="ARBA" id="ARBA00023049"/>
    </source>
</evidence>
<feature type="signal peptide" evidence="10">
    <location>
        <begin position="1"/>
        <end position="27"/>
    </location>
</feature>
<keyword evidence="3" id="KW-0121">Carboxypeptidase</keyword>
<comment type="similarity">
    <text evidence="2 8">Belongs to the peptidase M14 family.</text>
</comment>
<evidence type="ECO:0000256" key="1">
    <source>
        <dbReference type="ARBA" id="ARBA00001947"/>
    </source>
</evidence>